<evidence type="ECO:0000313" key="3">
    <source>
        <dbReference type="EMBL" id="AUM75669.1"/>
    </source>
</evidence>
<evidence type="ECO:0000259" key="2">
    <source>
        <dbReference type="Pfam" id="PF07835"/>
    </source>
</evidence>
<dbReference type="Proteomes" id="UP000234882">
    <property type="component" value="Chromosome"/>
</dbReference>
<evidence type="ECO:0000313" key="4">
    <source>
        <dbReference type="Proteomes" id="UP000234882"/>
    </source>
</evidence>
<evidence type="ECO:0000256" key="1">
    <source>
        <dbReference type="SAM" id="Phobius"/>
    </source>
</evidence>
<keyword evidence="1" id="KW-1133">Transmembrane helix</keyword>
<sequence>MAEHNQTDHVHGEMEIREHQKTFAGFVRLAMWACIISLLVLVFMALTNA</sequence>
<reference evidence="4" key="1">
    <citation type="submission" date="2017-12" db="EMBL/GenBank/DDBJ databases">
        <title>Genomic analysis of Paracoccus sp. CBA4604.</title>
        <authorList>
            <person name="Roh S.W."/>
            <person name="Kim J.Y."/>
            <person name="Kim J.S."/>
        </authorList>
    </citation>
    <scope>NUCLEOTIDE SEQUENCE [LARGE SCALE GENOMIC DNA]</scope>
    <source>
        <strain evidence="4">CBA4604</strain>
    </source>
</reference>
<keyword evidence="1" id="KW-0812">Transmembrane</keyword>
<dbReference type="EMBL" id="CP025583">
    <property type="protein sequence ID" value="AUM75669.1"/>
    <property type="molecule type" value="Genomic_DNA"/>
</dbReference>
<organism evidence="3 4">
    <name type="scientific">Paracoccus jeotgali</name>
    <dbReference type="NCBI Taxonomy" id="2065379"/>
    <lineage>
        <taxon>Bacteria</taxon>
        <taxon>Pseudomonadati</taxon>
        <taxon>Pseudomonadota</taxon>
        <taxon>Alphaproteobacteria</taxon>
        <taxon>Rhodobacterales</taxon>
        <taxon>Paracoccaceae</taxon>
        <taxon>Paracoccus</taxon>
    </lineage>
</organism>
<dbReference type="Pfam" id="PF07835">
    <property type="entry name" value="COX4_pro_2"/>
    <property type="match status" value="1"/>
</dbReference>
<feature type="domain" description="Cytochrome c oxidase subunit IV bacterial aa3 type" evidence="2">
    <location>
        <begin position="9"/>
        <end position="48"/>
    </location>
</feature>
<name>A0A2K9MJ42_9RHOB</name>
<dbReference type="Gene3D" id="1.20.5.160">
    <property type="entry name" value="Bacterial aa3 type cytochrome c oxidase subunit IV"/>
    <property type="match status" value="1"/>
</dbReference>
<accession>A0A2K9MJ42</accession>
<dbReference type="KEGG" id="paru:CYR75_11105"/>
<keyword evidence="4" id="KW-1185">Reference proteome</keyword>
<keyword evidence="1" id="KW-0472">Membrane</keyword>
<gene>
    <name evidence="3" type="ORF">CYR75_11105</name>
</gene>
<dbReference type="SUPFAM" id="SSF81469">
    <property type="entry name" value="Bacterial aa3 type cytochrome c oxidase subunit IV"/>
    <property type="match status" value="1"/>
</dbReference>
<protein>
    <submittedName>
        <fullName evidence="3">Aa3-type cytochrome c oxidase subunit IV</fullName>
    </submittedName>
</protein>
<proteinExistence type="predicted"/>
<dbReference type="OrthoDB" id="7691500at2"/>
<feature type="transmembrane region" description="Helical" evidence="1">
    <location>
        <begin position="26"/>
        <end position="46"/>
    </location>
</feature>
<dbReference type="InterPro" id="IPR012422">
    <property type="entry name" value="Cyt_c_oxidase_su4_bac-aa3"/>
</dbReference>
<dbReference type="RefSeq" id="WP_101501007.1">
    <property type="nucleotide sequence ID" value="NZ_DAMATE010000003.1"/>
</dbReference>
<dbReference type="InterPro" id="IPR036596">
    <property type="entry name" value="Cyt-C_aa3_sf"/>
</dbReference>
<dbReference type="AlphaFoldDB" id="A0A2K9MJ42"/>